<dbReference type="KEGG" id="ncs:NCAS_0E01800"/>
<dbReference type="AlphaFoldDB" id="G0VFI4"/>
<dbReference type="Proteomes" id="UP000001640">
    <property type="component" value="Chromosome 5"/>
</dbReference>
<sequence length="196" mass="21127">MESLVLLQTIRRTLQRPNSIRPADNKPTIILTSIEKSHLDKTTRGKEQSNRAIRLIIITRATYQRRSFLLLFCRAFCFADLNASGSSSQLLKLSSSLNFCGTGSTLDSRGVGPSDVKLASSGVGPSGVEASCCTGNSFVCFDVCANSVVLAAEVWTSSAETMGVKSPMKTSTPTVPDLFLTVFEVICHSSVIELLE</sequence>
<proteinExistence type="predicted"/>
<keyword evidence="2" id="KW-1185">Reference proteome</keyword>
<dbReference type="GeneID" id="96903882"/>
<dbReference type="HOGENOM" id="CLU_1390572_0_0_1"/>
<protein>
    <submittedName>
        <fullName evidence="1">Uncharacterized protein</fullName>
    </submittedName>
</protein>
<evidence type="ECO:0000313" key="1">
    <source>
        <dbReference type="EMBL" id="CCC70250.1"/>
    </source>
</evidence>
<dbReference type="EMBL" id="HE576756">
    <property type="protein sequence ID" value="CCC70250.1"/>
    <property type="molecule type" value="Genomic_DNA"/>
</dbReference>
<dbReference type="InParanoid" id="G0VFI4"/>
<name>G0VFI4_NAUCA</name>
<reference key="2">
    <citation type="submission" date="2011-08" db="EMBL/GenBank/DDBJ databases">
        <title>Genome sequence of Naumovozyma castellii.</title>
        <authorList>
            <person name="Gordon J.L."/>
            <person name="Armisen D."/>
            <person name="Proux-Wera E."/>
            <person name="OhEigeartaigh S.S."/>
            <person name="Byrne K.P."/>
            <person name="Wolfe K.H."/>
        </authorList>
    </citation>
    <scope>NUCLEOTIDE SEQUENCE</scope>
    <source>
        <strain>Type strain:CBS 4309</strain>
    </source>
</reference>
<evidence type="ECO:0000313" key="2">
    <source>
        <dbReference type="Proteomes" id="UP000001640"/>
    </source>
</evidence>
<organism evidence="1 2">
    <name type="scientific">Naumovozyma castellii</name>
    <name type="common">Yeast</name>
    <name type="synonym">Saccharomyces castellii</name>
    <dbReference type="NCBI Taxonomy" id="27288"/>
    <lineage>
        <taxon>Eukaryota</taxon>
        <taxon>Fungi</taxon>
        <taxon>Dikarya</taxon>
        <taxon>Ascomycota</taxon>
        <taxon>Saccharomycotina</taxon>
        <taxon>Saccharomycetes</taxon>
        <taxon>Saccharomycetales</taxon>
        <taxon>Saccharomycetaceae</taxon>
        <taxon>Naumovozyma</taxon>
    </lineage>
</organism>
<accession>G0VFI4</accession>
<reference evidence="1 2" key="1">
    <citation type="journal article" date="2011" name="Proc. Natl. Acad. Sci. U.S.A.">
        <title>Evolutionary erosion of yeast sex chromosomes by mating-type switching accidents.</title>
        <authorList>
            <person name="Gordon J.L."/>
            <person name="Armisen D."/>
            <person name="Proux-Wera E."/>
            <person name="Oheigeartaigh S.S."/>
            <person name="Byrne K.P."/>
            <person name="Wolfe K.H."/>
        </authorList>
    </citation>
    <scope>NUCLEOTIDE SEQUENCE [LARGE SCALE GENOMIC DNA]</scope>
    <source>
        <strain evidence="2">ATCC 76901 / BCRC 22586 / CBS 4309 / NBRC 1992 / NRRL Y-12630</strain>
    </source>
</reference>
<gene>
    <name evidence="1" type="primary">NCAS0E01800</name>
    <name evidence="1" type="ordered locus">NCAS_0E01800</name>
</gene>
<dbReference type="RefSeq" id="XP_003676610.1">
    <property type="nucleotide sequence ID" value="XM_003676562.1"/>
</dbReference>